<dbReference type="InterPro" id="IPR020036">
    <property type="entry name" value="PseH"/>
</dbReference>
<dbReference type="PANTHER" id="PTHR43415">
    <property type="entry name" value="SPERMIDINE N(1)-ACETYLTRANSFERASE"/>
    <property type="match status" value="1"/>
</dbReference>
<evidence type="ECO:0000259" key="1">
    <source>
        <dbReference type="PROSITE" id="PS51186"/>
    </source>
</evidence>
<protein>
    <submittedName>
        <fullName evidence="2">GCN5 family acetyltransferase</fullName>
    </submittedName>
</protein>
<keyword evidence="2" id="KW-0808">Transferase</keyword>
<dbReference type="InterPro" id="IPR000182">
    <property type="entry name" value="GNAT_dom"/>
</dbReference>
<dbReference type="Pfam" id="PF13302">
    <property type="entry name" value="Acetyltransf_3"/>
    <property type="match status" value="1"/>
</dbReference>
<organism evidence="2 3">
    <name type="scientific">Marinobacter similis</name>
    <dbReference type="NCBI Taxonomy" id="1420916"/>
    <lineage>
        <taxon>Bacteria</taxon>
        <taxon>Pseudomonadati</taxon>
        <taxon>Pseudomonadota</taxon>
        <taxon>Gammaproteobacteria</taxon>
        <taxon>Pseudomonadales</taxon>
        <taxon>Marinobacteraceae</taxon>
        <taxon>Marinobacter</taxon>
    </lineage>
</organism>
<accession>W5YJ71</accession>
<dbReference type="InterPro" id="IPR016181">
    <property type="entry name" value="Acyl_CoA_acyltransferase"/>
</dbReference>
<evidence type="ECO:0000313" key="3">
    <source>
        <dbReference type="Proteomes" id="UP000061489"/>
    </source>
</evidence>
<dbReference type="GO" id="GO:0016747">
    <property type="term" value="F:acyltransferase activity, transferring groups other than amino-acyl groups"/>
    <property type="evidence" value="ECO:0007669"/>
    <property type="project" value="InterPro"/>
</dbReference>
<dbReference type="OrthoDB" id="5358891at2"/>
<dbReference type="HOGENOM" id="CLU_013985_3_2_6"/>
<dbReference type="KEGG" id="msx:AU14_13735"/>
<dbReference type="SUPFAM" id="SSF55729">
    <property type="entry name" value="Acyl-CoA N-acyltransferases (Nat)"/>
    <property type="match status" value="1"/>
</dbReference>
<dbReference type="PANTHER" id="PTHR43415:SF3">
    <property type="entry name" value="GNAT-FAMILY ACETYLTRANSFERASE"/>
    <property type="match status" value="1"/>
</dbReference>
<proteinExistence type="predicted"/>
<keyword evidence="3" id="KW-1185">Reference proteome</keyword>
<dbReference type="STRING" id="1420916.AU14_13735"/>
<sequence length="167" mass="19357">MTAADLETVFRWRNDPQIRRFMYTTHQLEWTEHCAWFERTLSTGGAHLLIYQSDQTPLGFVNISCKRSKGVADWGFYLAPEAPVGTGRSLGAAVLRFSFDSLRLHKLCGEVLSFNERSIRFHQRLGFTQEGRLREQHFDGDRYHDIVCFGLLKSEWQAFSQRGNHVS</sequence>
<name>W5YJ71_9GAMM</name>
<dbReference type="EMBL" id="CP007151">
    <property type="protein sequence ID" value="AHI29277.1"/>
    <property type="molecule type" value="Genomic_DNA"/>
</dbReference>
<reference evidence="2 3" key="1">
    <citation type="journal article" date="2014" name="Genome Announc.">
        <title>Draft Genome Sequences of Marinobacter similis A3d10T and Marinobacter salarius R9SW1T.</title>
        <authorList>
            <person name="Ivanova E.P."/>
            <person name="Ng H.J."/>
            <person name="Webb H.K."/>
            <person name="Feng G."/>
            <person name="Oshima K."/>
            <person name="Hattori M."/>
            <person name="Ohkuma M."/>
            <person name="Sergeev A.F."/>
            <person name="Mikhailov V.V."/>
            <person name="Crawford R.J."/>
            <person name="Sawabe T."/>
        </authorList>
    </citation>
    <scope>NUCLEOTIDE SEQUENCE [LARGE SCALE GENOMIC DNA]</scope>
    <source>
        <strain evidence="2 3">A3d10</strain>
    </source>
</reference>
<gene>
    <name evidence="2" type="ORF">AU14_13735</name>
</gene>
<dbReference type="Proteomes" id="UP000061489">
    <property type="component" value="Chromosome"/>
</dbReference>
<evidence type="ECO:0000313" key="2">
    <source>
        <dbReference type="EMBL" id="AHI29277.1"/>
    </source>
</evidence>
<dbReference type="Gene3D" id="3.40.630.30">
    <property type="match status" value="1"/>
</dbReference>
<dbReference type="PROSITE" id="PS51186">
    <property type="entry name" value="GNAT"/>
    <property type="match status" value="1"/>
</dbReference>
<feature type="domain" description="N-acetyltransferase" evidence="1">
    <location>
        <begin position="1"/>
        <end position="148"/>
    </location>
</feature>
<dbReference type="NCBIfam" id="TIGR03585">
    <property type="entry name" value="PseH"/>
    <property type="match status" value="1"/>
</dbReference>
<dbReference type="AlphaFoldDB" id="W5YJ71"/>